<feature type="non-terminal residue" evidence="1">
    <location>
        <position position="1"/>
    </location>
</feature>
<accession>A0A5C5NFS5</accession>
<gene>
    <name evidence="1" type="ORF">FIV39_32900</name>
</gene>
<name>A0A5C5NFS5_9PSED</name>
<evidence type="ECO:0000313" key="1">
    <source>
        <dbReference type="EMBL" id="TWR51288.1"/>
    </source>
</evidence>
<comment type="caution">
    <text evidence="1">The sequence shown here is derived from an EMBL/GenBank/DDBJ whole genome shotgun (WGS) entry which is preliminary data.</text>
</comment>
<protein>
    <submittedName>
        <fullName evidence="1">Type II secretion system protein GspE</fullName>
    </submittedName>
</protein>
<dbReference type="Gene3D" id="3.40.50.300">
    <property type="entry name" value="P-loop containing nucleotide triphosphate hydrolases"/>
    <property type="match status" value="1"/>
</dbReference>
<dbReference type="EMBL" id="VFES01000053">
    <property type="protein sequence ID" value="TWR51288.1"/>
    <property type="molecule type" value="Genomic_DNA"/>
</dbReference>
<dbReference type="Proteomes" id="UP000317267">
    <property type="component" value="Unassembled WGS sequence"/>
</dbReference>
<reference evidence="1 2" key="1">
    <citation type="submission" date="2019-06" db="EMBL/GenBank/DDBJ databases">
        <title>Pseudomonas bimorpha sp. nov. isolated from bovine raw milk and skim milk concentrate.</title>
        <authorList>
            <person name="Hofmann K."/>
            <person name="Huptas C."/>
            <person name="Doll E."/>
            <person name="Scherer S."/>
            <person name="Wenning M."/>
        </authorList>
    </citation>
    <scope>NUCLEOTIDE SEQUENCE [LARGE SCALE GENOMIC DNA]</scope>
    <source>
        <strain evidence="1 2">DSM 17515</strain>
    </source>
</reference>
<evidence type="ECO:0000313" key="2">
    <source>
        <dbReference type="Proteomes" id="UP000317267"/>
    </source>
</evidence>
<dbReference type="InterPro" id="IPR027417">
    <property type="entry name" value="P-loop_NTPase"/>
</dbReference>
<organism evidence="1 2">
    <name type="scientific">Pseudomonas grimontii</name>
    <dbReference type="NCBI Taxonomy" id="129847"/>
    <lineage>
        <taxon>Bacteria</taxon>
        <taxon>Pseudomonadati</taxon>
        <taxon>Pseudomonadota</taxon>
        <taxon>Gammaproteobacteria</taxon>
        <taxon>Pseudomonadales</taxon>
        <taxon>Pseudomonadaceae</taxon>
        <taxon>Pseudomonas</taxon>
    </lineage>
</organism>
<dbReference type="AlphaFoldDB" id="A0A5C5NFS5"/>
<sequence length="63" mass="7069">TGIHELFCVDDEVRSLIHQGAGEQDLRVAARRAGMFSMREDGERWVRSGATAPEEILRVTRDA</sequence>
<proteinExistence type="predicted"/>